<reference evidence="1 2" key="1">
    <citation type="journal article" date="2023" name="Plants (Basel)">
        <title>Bridging the Gap: Combining Genomics and Transcriptomics Approaches to Understand Stylosanthes scabra, an Orphan Legume from the Brazilian Caatinga.</title>
        <authorList>
            <person name="Ferreira-Neto J.R.C."/>
            <person name="da Silva M.D."/>
            <person name="Binneck E."/>
            <person name="de Melo N.F."/>
            <person name="da Silva R.H."/>
            <person name="de Melo A.L.T.M."/>
            <person name="Pandolfi V."/>
            <person name="Bustamante F.O."/>
            <person name="Brasileiro-Vidal A.C."/>
            <person name="Benko-Iseppon A.M."/>
        </authorList>
    </citation>
    <scope>NUCLEOTIDE SEQUENCE [LARGE SCALE GENOMIC DNA]</scope>
    <source>
        <tissue evidence="1">Leaves</tissue>
    </source>
</reference>
<evidence type="ECO:0000313" key="2">
    <source>
        <dbReference type="Proteomes" id="UP001341840"/>
    </source>
</evidence>
<accession>A0ABU6QH80</accession>
<dbReference type="Proteomes" id="UP001341840">
    <property type="component" value="Unassembled WGS sequence"/>
</dbReference>
<keyword evidence="2" id="KW-1185">Reference proteome</keyword>
<protein>
    <submittedName>
        <fullName evidence="1">Uncharacterized protein</fullName>
    </submittedName>
</protein>
<sequence>MASSSRKRKGKSSGNYKAAKFKSLFHEDDYNRLTKPIQAVGYSLVREFYANAWIRYEERNQPLSYSTFFRGKDIIFSPEAIHHVLNLRSTPIPNAVSYHDRKQENDLRLDEVLQELCVEGA</sequence>
<dbReference type="EMBL" id="JASCZI010000290">
    <property type="protein sequence ID" value="MED6110831.1"/>
    <property type="molecule type" value="Genomic_DNA"/>
</dbReference>
<organism evidence="1 2">
    <name type="scientific">Stylosanthes scabra</name>
    <dbReference type="NCBI Taxonomy" id="79078"/>
    <lineage>
        <taxon>Eukaryota</taxon>
        <taxon>Viridiplantae</taxon>
        <taxon>Streptophyta</taxon>
        <taxon>Embryophyta</taxon>
        <taxon>Tracheophyta</taxon>
        <taxon>Spermatophyta</taxon>
        <taxon>Magnoliopsida</taxon>
        <taxon>eudicotyledons</taxon>
        <taxon>Gunneridae</taxon>
        <taxon>Pentapetalae</taxon>
        <taxon>rosids</taxon>
        <taxon>fabids</taxon>
        <taxon>Fabales</taxon>
        <taxon>Fabaceae</taxon>
        <taxon>Papilionoideae</taxon>
        <taxon>50 kb inversion clade</taxon>
        <taxon>dalbergioids sensu lato</taxon>
        <taxon>Dalbergieae</taxon>
        <taxon>Pterocarpus clade</taxon>
        <taxon>Stylosanthes</taxon>
    </lineage>
</organism>
<evidence type="ECO:0000313" key="1">
    <source>
        <dbReference type="EMBL" id="MED6110831.1"/>
    </source>
</evidence>
<name>A0ABU6QH80_9FABA</name>
<comment type="caution">
    <text evidence="1">The sequence shown here is derived from an EMBL/GenBank/DDBJ whole genome shotgun (WGS) entry which is preliminary data.</text>
</comment>
<gene>
    <name evidence="1" type="ORF">PIB30_046452</name>
</gene>
<proteinExistence type="predicted"/>